<evidence type="ECO:0008006" key="8">
    <source>
        <dbReference type="Google" id="ProtNLM"/>
    </source>
</evidence>
<organism evidence="6 7">
    <name type="scientific">Gottfriedia solisilvae</name>
    <dbReference type="NCBI Taxonomy" id="1516104"/>
    <lineage>
        <taxon>Bacteria</taxon>
        <taxon>Bacillati</taxon>
        <taxon>Bacillota</taxon>
        <taxon>Bacilli</taxon>
        <taxon>Bacillales</taxon>
        <taxon>Bacillaceae</taxon>
        <taxon>Gottfriedia</taxon>
    </lineage>
</organism>
<sequence>MSDNQKKSSDFKLKLKRSLEIDPKTDSPLLMNLKKVVRKSIRTVQLINNGQIIPVLKKKLKGGTNKSNTNTNRKMTEMEKGEYIKYLKEHSDTGYYDEVKPIIDKIPVSNGSRYYPQINANIGIIADEFLFNSFNGIANFVYITRDNYMEHVNTLDIFIVASAWKGLNNEWKGLANAKNRPLRDELFHIIETYKSNGIKCVFYSKEDPVNYDRFIEIAQKADYIFTTAEEVIENYKTDCNNQNVDVLKFGVNPLYHNPVGFRKSRREKEVFFAGSWYLKYPQRQKDSQTIFDGVIDAGYKLKLIDRNYNLFLEQHFFPKKYVDYISPAINHEDLQRIHKLYDWSLNLNSVKYSPTMFANRVFELQALGNLMLSNYSMSINNKFPNVFIVHDSNEVGHILNGYTADELYKHQVQGIRKVMSHETTVQRLERLLQFVGFPHKPYERSVAVVVEDKTDKIEEMFQYQTYENKHLFKASEFTETIKSQYDLVAFFHEEKEYYEYYLEDMINAFKYTNSAYITKDGCYDGETLINGVEHDYVSTMKDKYRTIFWAELFSVNNLLEMNGEQAIENGYSVDHFEFNNKVKVAQEGNKQYKFSVIIPAYNNGEYLLNKCFYSLRRSSMFDDMEIIIVDDGSTDSYTPMIINRIARDYSNVTTYFYNDGGSGTASRPRNKGVELSTTDYITFLDPDNEAVNDGYAKLYKEIVENNYDFVVGNIYRVSDREVRLNYVNAVKDVNSQQYEIKGNTKKVLVDSSFKAASIQALLVQKSLITNNNLQMVVGAAGQDTLFFHELLLNAQNVKLMNLDIHIYYAAVAGSTVNTITKNFFRKFKILEDQRIEALKKYEVLDDYLEKRFEYYFKNWYLVKLKKIKETDAMESIEILCSIWDIYKDEVTPIDPEIIRFSKFAEKQDFEGIYNEYVLKENNLVNV</sequence>
<keyword evidence="7" id="KW-1185">Reference proteome</keyword>
<feature type="domain" description="Glycosyltransferase 2-like" evidence="4">
    <location>
        <begin position="595"/>
        <end position="730"/>
    </location>
</feature>
<gene>
    <name evidence="6" type="ORF">GCM10007380_37800</name>
</gene>
<dbReference type="SUPFAM" id="SSF53448">
    <property type="entry name" value="Nucleotide-diphospho-sugar transferases"/>
    <property type="match status" value="1"/>
</dbReference>
<dbReference type="Gene3D" id="3.90.550.10">
    <property type="entry name" value="Spore Coat Polysaccharide Biosynthesis Protein SpsA, Chain A"/>
    <property type="match status" value="1"/>
</dbReference>
<dbReference type="Proteomes" id="UP000626244">
    <property type="component" value="Unassembled WGS sequence"/>
</dbReference>
<dbReference type="InterPro" id="IPR055259">
    <property type="entry name" value="YkvP/CgeB_Glyco_trans-like"/>
</dbReference>
<name>A0A8J3ARD6_9BACI</name>
<keyword evidence="3" id="KW-0808">Transferase</keyword>
<keyword evidence="2" id="KW-0328">Glycosyltransferase</keyword>
<feature type="domain" description="Spore protein YkvP/CgeB glycosyl transferase-like" evidence="5">
    <location>
        <begin position="324"/>
        <end position="433"/>
    </location>
</feature>
<protein>
    <recommendedName>
        <fullName evidence="8">Glycosyltransferase 2-like domain-containing protein</fullName>
    </recommendedName>
</protein>
<evidence type="ECO:0000259" key="5">
    <source>
        <dbReference type="Pfam" id="PF13524"/>
    </source>
</evidence>
<dbReference type="GO" id="GO:0016757">
    <property type="term" value="F:glycosyltransferase activity"/>
    <property type="evidence" value="ECO:0007669"/>
    <property type="project" value="UniProtKB-KW"/>
</dbReference>
<dbReference type="Pfam" id="PF13524">
    <property type="entry name" value="Glyco_trans_1_2"/>
    <property type="match status" value="1"/>
</dbReference>
<proteinExistence type="inferred from homology"/>
<dbReference type="Pfam" id="PF00535">
    <property type="entry name" value="Glycos_transf_2"/>
    <property type="match status" value="1"/>
</dbReference>
<evidence type="ECO:0000259" key="4">
    <source>
        <dbReference type="Pfam" id="PF00535"/>
    </source>
</evidence>
<dbReference type="PANTHER" id="PTHR22916">
    <property type="entry name" value="GLYCOSYLTRANSFERASE"/>
    <property type="match status" value="1"/>
</dbReference>
<comment type="caution">
    <text evidence="6">The sequence shown here is derived from an EMBL/GenBank/DDBJ whole genome shotgun (WGS) entry which is preliminary data.</text>
</comment>
<evidence type="ECO:0000256" key="1">
    <source>
        <dbReference type="ARBA" id="ARBA00006739"/>
    </source>
</evidence>
<evidence type="ECO:0000313" key="6">
    <source>
        <dbReference type="EMBL" id="GGI17409.1"/>
    </source>
</evidence>
<evidence type="ECO:0000256" key="2">
    <source>
        <dbReference type="ARBA" id="ARBA00022676"/>
    </source>
</evidence>
<dbReference type="EMBL" id="BMHB01000003">
    <property type="protein sequence ID" value="GGI17409.1"/>
    <property type="molecule type" value="Genomic_DNA"/>
</dbReference>
<evidence type="ECO:0000256" key="3">
    <source>
        <dbReference type="ARBA" id="ARBA00022679"/>
    </source>
</evidence>
<dbReference type="InterPro" id="IPR001173">
    <property type="entry name" value="Glyco_trans_2-like"/>
</dbReference>
<dbReference type="PANTHER" id="PTHR22916:SF51">
    <property type="entry name" value="GLYCOSYLTRANSFERASE EPSH-RELATED"/>
    <property type="match status" value="1"/>
</dbReference>
<evidence type="ECO:0000313" key="7">
    <source>
        <dbReference type="Proteomes" id="UP000626244"/>
    </source>
</evidence>
<dbReference type="InterPro" id="IPR029044">
    <property type="entry name" value="Nucleotide-diphossugar_trans"/>
</dbReference>
<dbReference type="AlphaFoldDB" id="A0A8J3ARD6"/>
<reference evidence="7" key="1">
    <citation type="journal article" date="2019" name="Int. J. Syst. Evol. Microbiol.">
        <title>The Global Catalogue of Microorganisms (GCM) 10K type strain sequencing project: providing services to taxonomists for standard genome sequencing and annotation.</title>
        <authorList>
            <consortium name="The Broad Institute Genomics Platform"/>
            <consortium name="The Broad Institute Genome Sequencing Center for Infectious Disease"/>
            <person name="Wu L."/>
            <person name="Ma J."/>
        </authorList>
    </citation>
    <scope>NUCLEOTIDE SEQUENCE [LARGE SCALE GENOMIC DNA]</scope>
    <source>
        <strain evidence="7">CGMCC 1.14993</strain>
    </source>
</reference>
<accession>A0A8J3ARD6</accession>
<comment type="similarity">
    <text evidence="1">Belongs to the glycosyltransferase 2 family.</text>
</comment>
<dbReference type="CDD" id="cd00761">
    <property type="entry name" value="Glyco_tranf_GTA_type"/>
    <property type="match status" value="1"/>
</dbReference>
<dbReference type="RefSeq" id="WP_235821550.1">
    <property type="nucleotide sequence ID" value="NZ_BMHB01000003.1"/>
</dbReference>